<dbReference type="Proteomes" id="UP000625711">
    <property type="component" value="Unassembled WGS sequence"/>
</dbReference>
<name>A0A834I3D4_RHYFE</name>
<gene>
    <name evidence="1" type="ORF">GWI33_020440</name>
</gene>
<dbReference type="AlphaFoldDB" id="A0A834I3D4"/>
<accession>A0A834I3D4</accession>
<protein>
    <submittedName>
        <fullName evidence="1">Uncharacterized protein</fullName>
    </submittedName>
</protein>
<dbReference type="EMBL" id="JAACXV010014557">
    <property type="protein sequence ID" value="KAF7266217.1"/>
    <property type="molecule type" value="Genomic_DNA"/>
</dbReference>
<comment type="caution">
    <text evidence="1">The sequence shown here is derived from an EMBL/GenBank/DDBJ whole genome shotgun (WGS) entry which is preliminary data.</text>
</comment>
<evidence type="ECO:0000313" key="1">
    <source>
        <dbReference type="EMBL" id="KAF7266217.1"/>
    </source>
</evidence>
<proteinExistence type="predicted"/>
<organism evidence="1 2">
    <name type="scientific">Rhynchophorus ferrugineus</name>
    <name type="common">Red palm weevil</name>
    <name type="synonym">Curculio ferrugineus</name>
    <dbReference type="NCBI Taxonomy" id="354439"/>
    <lineage>
        <taxon>Eukaryota</taxon>
        <taxon>Metazoa</taxon>
        <taxon>Ecdysozoa</taxon>
        <taxon>Arthropoda</taxon>
        <taxon>Hexapoda</taxon>
        <taxon>Insecta</taxon>
        <taxon>Pterygota</taxon>
        <taxon>Neoptera</taxon>
        <taxon>Endopterygota</taxon>
        <taxon>Coleoptera</taxon>
        <taxon>Polyphaga</taxon>
        <taxon>Cucujiformia</taxon>
        <taxon>Curculionidae</taxon>
        <taxon>Dryophthorinae</taxon>
        <taxon>Rhynchophorus</taxon>
    </lineage>
</organism>
<evidence type="ECO:0000313" key="2">
    <source>
        <dbReference type="Proteomes" id="UP000625711"/>
    </source>
</evidence>
<reference evidence="1" key="1">
    <citation type="submission" date="2020-08" db="EMBL/GenBank/DDBJ databases">
        <title>Genome sequencing and assembly of the red palm weevil Rhynchophorus ferrugineus.</title>
        <authorList>
            <person name="Dias G.B."/>
            <person name="Bergman C.M."/>
            <person name="Manee M."/>
        </authorList>
    </citation>
    <scope>NUCLEOTIDE SEQUENCE</scope>
    <source>
        <strain evidence="1">AA-2017</strain>
        <tissue evidence="1">Whole larva</tissue>
    </source>
</reference>
<dbReference type="OrthoDB" id="6782121at2759"/>
<sequence length="97" mass="10848">MPVCSVLGDGGIKRKKECKTEEAIDAAIIPPEVDELTDEGKIEHERMIINDGGDELSVKVLGTFDIHAAINDRTVPKRQLKIVLKKQNRKRRTQKNG</sequence>
<keyword evidence="2" id="KW-1185">Reference proteome</keyword>